<dbReference type="Proteomes" id="UP001457282">
    <property type="component" value="Unassembled WGS sequence"/>
</dbReference>
<evidence type="ECO:0000313" key="3">
    <source>
        <dbReference type="EMBL" id="KAK9939083.1"/>
    </source>
</evidence>
<accession>A0AAW1XR56</accession>
<evidence type="ECO:0000313" key="2">
    <source>
        <dbReference type="EMBL" id="KAK9939082.1"/>
    </source>
</evidence>
<evidence type="ECO:0000313" key="4">
    <source>
        <dbReference type="Proteomes" id="UP001457282"/>
    </source>
</evidence>
<organism evidence="2 4">
    <name type="scientific">Rubus argutus</name>
    <name type="common">Southern blackberry</name>
    <dbReference type="NCBI Taxonomy" id="59490"/>
    <lineage>
        <taxon>Eukaryota</taxon>
        <taxon>Viridiplantae</taxon>
        <taxon>Streptophyta</taxon>
        <taxon>Embryophyta</taxon>
        <taxon>Tracheophyta</taxon>
        <taxon>Spermatophyta</taxon>
        <taxon>Magnoliopsida</taxon>
        <taxon>eudicotyledons</taxon>
        <taxon>Gunneridae</taxon>
        <taxon>Pentapetalae</taxon>
        <taxon>rosids</taxon>
        <taxon>fabids</taxon>
        <taxon>Rosales</taxon>
        <taxon>Rosaceae</taxon>
        <taxon>Rosoideae</taxon>
        <taxon>Rosoideae incertae sedis</taxon>
        <taxon>Rubus</taxon>
    </lineage>
</organism>
<protein>
    <submittedName>
        <fullName evidence="2">Uncharacterized protein</fullName>
    </submittedName>
</protein>
<evidence type="ECO:0000256" key="1">
    <source>
        <dbReference type="SAM" id="MobiDB-lite"/>
    </source>
</evidence>
<comment type="caution">
    <text evidence="2">The sequence shown here is derived from an EMBL/GenBank/DDBJ whole genome shotgun (WGS) entry which is preliminary data.</text>
</comment>
<name>A0AAW1XR56_RUBAR</name>
<dbReference type="EMBL" id="JBEDUW010000003">
    <property type="protein sequence ID" value="KAK9939083.1"/>
    <property type="molecule type" value="Genomic_DNA"/>
</dbReference>
<proteinExistence type="predicted"/>
<keyword evidence="4" id="KW-1185">Reference proteome</keyword>
<dbReference type="EMBL" id="JBEDUW010000003">
    <property type="protein sequence ID" value="KAK9939082.1"/>
    <property type="molecule type" value="Genomic_DNA"/>
</dbReference>
<reference evidence="2 4" key="1">
    <citation type="journal article" date="2023" name="G3 (Bethesda)">
        <title>A chromosome-length genome assembly and annotation of blackberry (Rubus argutus, cv. 'Hillquist').</title>
        <authorList>
            <person name="Bruna T."/>
            <person name="Aryal R."/>
            <person name="Dudchenko O."/>
            <person name="Sargent D.J."/>
            <person name="Mead D."/>
            <person name="Buti M."/>
            <person name="Cavallini A."/>
            <person name="Hytonen T."/>
            <person name="Andres J."/>
            <person name="Pham M."/>
            <person name="Weisz D."/>
            <person name="Mascagni F."/>
            <person name="Usai G."/>
            <person name="Natali L."/>
            <person name="Bassil N."/>
            <person name="Fernandez G.E."/>
            <person name="Lomsadze A."/>
            <person name="Armour M."/>
            <person name="Olukolu B."/>
            <person name="Poorten T."/>
            <person name="Britton C."/>
            <person name="Davik J."/>
            <person name="Ashrafi H."/>
            <person name="Aiden E.L."/>
            <person name="Borodovsky M."/>
            <person name="Worthington M."/>
        </authorList>
    </citation>
    <scope>NUCLEOTIDE SEQUENCE [LARGE SCALE GENOMIC DNA]</scope>
    <source>
        <strain evidence="2">PI 553951</strain>
    </source>
</reference>
<sequence>MGTGSRGREQRSGSYGLGCDGLKNSSGAGWAVRRSRRRFNGEQRREFKIRNDGCRVFGRSQQLAVMVEERVTARQLWWWCEERVKGCGEKI</sequence>
<dbReference type="AlphaFoldDB" id="A0AAW1XR56"/>
<gene>
    <name evidence="2" type="ORF">M0R45_015791</name>
    <name evidence="3" type="ORF">M0R45_015792</name>
</gene>
<feature type="compositionally biased region" description="Basic and acidic residues" evidence="1">
    <location>
        <begin position="1"/>
        <end position="11"/>
    </location>
</feature>
<feature type="region of interest" description="Disordered" evidence="1">
    <location>
        <begin position="1"/>
        <end position="28"/>
    </location>
</feature>